<gene>
    <name evidence="4" type="ORF">GJ698_15260</name>
</gene>
<name>A0A844CYC4_9BURK</name>
<dbReference type="Gene3D" id="3.40.50.1820">
    <property type="entry name" value="alpha/beta hydrolase"/>
    <property type="match status" value="1"/>
</dbReference>
<dbReference type="PANTHER" id="PTHR43329">
    <property type="entry name" value="EPOXIDE HYDROLASE"/>
    <property type="match status" value="1"/>
</dbReference>
<dbReference type="EMBL" id="WKJL01000010">
    <property type="protein sequence ID" value="MRW85443.1"/>
    <property type="molecule type" value="Genomic_DNA"/>
</dbReference>
<keyword evidence="1 4" id="KW-0378">Hydrolase</keyword>
<dbReference type="PRINTS" id="PR00111">
    <property type="entry name" value="ABHYDROLASE"/>
</dbReference>
<dbReference type="AlphaFoldDB" id="A0A844CYC4"/>
<dbReference type="SUPFAM" id="SSF53474">
    <property type="entry name" value="alpha/beta-Hydrolases"/>
    <property type="match status" value="1"/>
</dbReference>
<proteinExistence type="predicted"/>
<dbReference type="InterPro" id="IPR000639">
    <property type="entry name" value="Epox_hydrolase-like"/>
</dbReference>
<dbReference type="Pfam" id="PF00561">
    <property type="entry name" value="Abhydrolase_1"/>
    <property type="match status" value="1"/>
</dbReference>
<evidence type="ECO:0000313" key="5">
    <source>
        <dbReference type="Proteomes" id="UP000439986"/>
    </source>
</evidence>
<dbReference type="GO" id="GO:0016787">
    <property type="term" value="F:hydrolase activity"/>
    <property type="evidence" value="ECO:0007669"/>
    <property type="project" value="UniProtKB-KW"/>
</dbReference>
<accession>A0A844CYC4</accession>
<dbReference type="InterPro" id="IPR029058">
    <property type="entry name" value="AB_hydrolase_fold"/>
</dbReference>
<dbReference type="PRINTS" id="PR00412">
    <property type="entry name" value="EPOXHYDRLASE"/>
</dbReference>
<organism evidence="4 5">
    <name type="scientific">Duganella aquatilis</name>
    <dbReference type="NCBI Taxonomy" id="2666082"/>
    <lineage>
        <taxon>Bacteria</taxon>
        <taxon>Pseudomonadati</taxon>
        <taxon>Pseudomonadota</taxon>
        <taxon>Betaproteobacteria</taxon>
        <taxon>Burkholderiales</taxon>
        <taxon>Oxalobacteraceae</taxon>
        <taxon>Telluria group</taxon>
        <taxon>Duganella</taxon>
    </lineage>
</organism>
<dbReference type="InterPro" id="IPR000073">
    <property type="entry name" value="AB_hydrolase_1"/>
</dbReference>
<evidence type="ECO:0000313" key="4">
    <source>
        <dbReference type="EMBL" id="MRW85443.1"/>
    </source>
</evidence>
<evidence type="ECO:0000256" key="1">
    <source>
        <dbReference type="ARBA" id="ARBA00022801"/>
    </source>
</evidence>
<protein>
    <submittedName>
        <fullName evidence="4">Alpha/beta fold hydrolase</fullName>
    </submittedName>
</protein>
<sequence length="314" mass="33783">MLNLAAALALATTSLTAAAQAAPATAAAVSAPQIIEGKTTVNGVRYHYLLHKDHGPVVVLLHGWGSTSYMWRFVMPKLSAAGYTVLAPDLRGFGDTDKPQAGYDKANVARDIQALVAALQLGAKVNVVGHDMGGMVAYAYAAQFRDQVQTLAILDVPLPGIAPWQDILGSDRVWHFKFFGNRDVAERLIVDREKAFFSWFHNSEAVNAGAFTDEVENVYARKYSAPGALRGGFEYYRAFPQDAIANQEFAKVKLTIPVLGIGGAGSFGPIIGDHLKHVADRVRAVQIEGAGHWVAEEQPDATADALLKFLPAAR</sequence>
<evidence type="ECO:0000256" key="2">
    <source>
        <dbReference type="SAM" id="SignalP"/>
    </source>
</evidence>
<reference evidence="4 5" key="1">
    <citation type="submission" date="2019-11" db="EMBL/GenBank/DDBJ databases">
        <title>Novel species isolated from a subtropical stream in China.</title>
        <authorList>
            <person name="Lu H."/>
        </authorList>
    </citation>
    <scope>NUCLEOTIDE SEQUENCE [LARGE SCALE GENOMIC DNA]</scope>
    <source>
        <strain evidence="4 5">FT26W</strain>
    </source>
</reference>
<keyword evidence="5" id="KW-1185">Reference proteome</keyword>
<feature type="domain" description="AB hydrolase-1" evidence="3">
    <location>
        <begin position="56"/>
        <end position="297"/>
    </location>
</feature>
<comment type="caution">
    <text evidence="4">The sequence shown here is derived from an EMBL/GenBank/DDBJ whole genome shotgun (WGS) entry which is preliminary data.</text>
</comment>
<feature type="signal peptide" evidence="2">
    <location>
        <begin position="1"/>
        <end position="21"/>
    </location>
</feature>
<dbReference type="Proteomes" id="UP000439986">
    <property type="component" value="Unassembled WGS sequence"/>
</dbReference>
<keyword evidence="2" id="KW-0732">Signal</keyword>
<feature type="chain" id="PRO_5032723843" evidence="2">
    <location>
        <begin position="22"/>
        <end position="314"/>
    </location>
</feature>
<evidence type="ECO:0000259" key="3">
    <source>
        <dbReference type="Pfam" id="PF00561"/>
    </source>
</evidence>